<evidence type="ECO:0000256" key="1">
    <source>
        <dbReference type="ARBA" id="ARBA00022553"/>
    </source>
</evidence>
<sequence>MFKTKLEVDKHVNNCLKKITNDTERNLRCFSFAKLYYNVGDYEHAYRYATSYLSVKSKSAEGHLLLGKSLEKLGKYEAALEAYRNSLQADPKQNNLVLKVCELLSSDNIDMDLSGARYFCELAQSIAPDNPSVFALKEKLICIEHENPTEVARLLLEELERRPTDVSLRTRLLRHFVRHNMITEAYKHASSIEDSAAHAPDSGQSRCDFFNNLMWYETFYEVLSKYRKARSSEINEAFWLKFVSVCERVADLSLQEYRLGEGTKTKGVPEYVQTVLNLDETLNEAYRFVNSTSSDRSATKVFFEQYRAQLYFHLATLVYKQAKRDILDFKEASNVVLPLLFVAYHTNPPESNNRLYKLACYRNSQTGHILLSLSKDGKSLLLEKAAQYSTGTWRENLYKKLFGRRDLTASFFLNQLLTEPVNKLPIIDDLLTYDTVALKLYPDSLHHYVWVMMNDNVPVNIRLVPFDGLLYSTANLSNCAAESLNYLDVYSFVCCATFCSTIGHSNRRLLPANITDNLVTVEQSKFMLGAYKMYQNDRSTDTGDLRMLLIKGIEVTRCIGQHGLDAKLLVSLGELLEERAKKLDKRSEVELTLDRAELYWSTGLSLLDRIVNEEAVVHSNNRLFAYKSDLTSQEARSMINKGKLFLAVRTFEKNRLEQALAMLKELKDPYASYHQYEIYKKMSDANANANTKTSLLTLARDSLYLTLDRLREQPYTYSHPLNLELGTKITEIEQQLDLTGVYDRELDLNMTGLSLSNDAYSTPARPSNKQASLREECRPSPERLDAQIRQLACSKDASFTIVSEQNRMVVDMQKCLLDKLNRVIDELKDIKGDVEALKERAKTEAGAAGVHADDIQNMMDVIQEIRKDLNEVKKNDSRNNQLSDEDLYVLDPDYGVDYNLSGNMAGTSMYGNFPTPRMPNPNHLAAYGQSLMYPGLYPGGLTYPYGGLNFVQPGPLPFLPDHQQPPLSTSAAAAAAPSNLLSQPIGLNQTKFLPTADVATSSRINQIAAPPALSLPAPASVATPTTTPSAPARPNPTTPLFGKGAPVNVVITTSDPLPNRSALTAQQPVLSVTIPPQHVKSNSGKAAAAATPSKGDGGTADGAESAADGEENEEVVFCKRAKLFNYVTVDGKKEWKERGTGELKVLRNKSTGKSRILMRRERTRKICANHFVRDDTHLVRPNNSDLSFIWLAHDYSDGTAAAAAAPPRPETFHVKFAAADEATAFYDAVESVKSSTGKSGTRPVDSTKTSAKDDAESATTSTTVSSTSKSSMGGFVFTGTPTFKPKELGSEAPTTAGVADVEPAGTKTGTPFVSFVFGKAVDEPKKTFAPLVIARENDDDGGDKEDKVEEFVPTAEFKPVVPLPDIVEVKTGEEGAEVLFEARTKLFRYVTNEWKERGLGCLKVLKDNDSIRLLMRRDQVHKICCNHRVLKDMPFKLKSDNPKAVMWSAQDFSEEELKLETFTARFRSEEIAAEFIRILSDNQLKLDENNSFGTTPAKNRTDRFDRRQRICHYGSDRYYYYCYYHRCGTESGTIVFGGIRRFVQTETRLVGVRGLFGTQRQFERYLYGLRDAQRRRNKRQQIRLGYDQNRLQMELRRTGPNRRRRDPVRYYRPLGK</sequence>
<evidence type="ECO:0000313" key="7">
    <source>
        <dbReference type="Proteomes" id="UP001153712"/>
    </source>
</evidence>
<feature type="compositionally biased region" description="Low complexity" evidence="4">
    <location>
        <begin position="1257"/>
        <end position="1271"/>
    </location>
</feature>
<organism evidence="6 7">
    <name type="scientific">Phyllotreta striolata</name>
    <name type="common">Striped flea beetle</name>
    <name type="synonym">Crioceris striolata</name>
    <dbReference type="NCBI Taxonomy" id="444603"/>
    <lineage>
        <taxon>Eukaryota</taxon>
        <taxon>Metazoa</taxon>
        <taxon>Ecdysozoa</taxon>
        <taxon>Arthropoda</taxon>
        <taxon>Hexapoda</taxon>
        <taxon>Insecta</taxon>
        <taxon>Pterygota</taxon>
        <taxon>Neoptera</taxon>
        <taxon>Endopterygota</taxon>
        <taxon>Coleoptera</taxon>
        <taxon>Polyphaga</taxon>
        <taxon>Cucujiformia</taxon>
        <taxon>Chrysomeloidea</taxon>
        <taxon>Chrysomelidae</taxon>
        <taxon>Galerucinae</taxon>
        <taxon>Alticini</taxon>
        <taxon>Phyllotreta</taxon>
    </lineage>
</organism>
<dbReference type="EMBL" id="OU900107">
    <property type="protein sequence ID" value="CAG9857681.1"/>
    <property type="molecule type" value="Genomic_DNA"/>
</dbReference>
<dbReference type="Proteomes" id="UP001153712">
    <property type="component" value="Chromosome 14"/>
</dbReference>
<dbReference type="PROSITE" id="PS50293">
    <property type="entry name" value="TPR_REGION"/>
    <property type="match status" value="1"/>
</dbReference>
<dbReference type="OrthoDB" id="2357150at2759"/>
<dbReference type="GO" id="GO:0005096">
    <property type="term" value="F:GTPase activator activity"/>
    <property type="evidence" value="ECO:0007669"/>
    <property type="project" value="TreeGrafter"/>
</dbReference>
<dbReference type="SMART" id="SM00028">
    <property type="entry name" value="TPR"/>
    <property type="match status" value="1"/>
</dbReference>
<feature type="compositionally biased region" description="Polar residues" evidence="4">
    <location>
        <begin position="1232"/>
        <end position="1248"/>
    </location>
</feature>
<feature type="region of interest" description="Disordered" evidence="4">
    <location>
        <begin position="1075"/>
        <end position="1112"/>
    </location>
</feature>
<evidence type="ECO:0000256" key="2">
    <source>
        <dbReference type="PROSITE-ProRule" id="PRU00339"/>
    </source>
</evidence>
<keyword evidence="2" id="KW-0802">TPR repeat</keyword>
<dbReference type="SMART" id="SM00160">
    <property type="entry name" value="RanBD"/>
    <property type="match status" value="2"/>
</dbReference>
<name>A0A9N9XLY2_PHYSR</name>
<keyword evidence="1" id="KW-0597">Phosphoprotein</keyword>
<feature type="coiled-coil region" evidence="3">
    <location>
        <begin position="817"/>
        <end position="875"/>
    </location>
</feature>
<dbReference type="CDD" id="cd00835">
    <property type="entry name" value="RanBD_family"/>
    <property type="match status" value="1"/>
</dbReference>
<proteinExistence type="predicted"/>
<dbReference type="Gene3D" id="2.30.29.30">
    <property type="entry name" value="Pleckstrin-homology domain (PH domain)/Phosphotyrosine-binding domain (PTB)"/>
    <property type="match status" value="2"/>
</dbReference>
<dbReference type="GO" id="GO:0005737">
    <property type="term" value="C:cytoplasm"/>
    <property type="evidence" value="ECO:0007669"/>
    <property type="project" value="TreeGrafter"/>
</dbReference>
<dbReference type="PANTHER" id="PTHR23138:SF87">
    <property type="entry name" value="E3 SUMO-PROTEIN LIGASE RANBP2"/>
    <property type="match status" value="1"/>
</dbReference>
<dbReference type="InterPro" id="IPR045255">
    <property type="entry name" value="RanBP1-like"/>
</dbReference>
<dbReference type="InterPro" id="IPR019734">
    <property type="entry name" value="TPR_rpt"/>
</dbReference>
<evidence type="ECO:0000259" key="5">
    <source>
        <dbReference type="PROSITE" id="PS50196"/>
    </source>
</evidence>
<evidence type="ECO:0000313" key="6">
    <source>
        <dbReference type="EMBL" id="CAG9857681.1"/>
    </source>
</evidence>
<reference evidence="6" key="1">
    <citation type="submission" date="2022-01" db="EMBL/GenBank/DDBJ databases">
        <authorList>
            <person name="King R."/>
        </authorList>
    </citation>
    <scope>NUCLEOTIDE SEQUENCE</scope>
</reference>
<gene>
    <name evidence="6" type="ORF">PHYEVI_LOCUS4082</name>
</gene>
<feature type="domain" description="RanBD1" evidence="5">
    <location>
        <begin position="1356"/>
        <end position="1488"/>
    </location>
</feature>
<dbReference type="Pfam" id="PF00638">
    <property type="entry name" value="Ran_BP1"/>
    <property type="match status" value="2"/>
</dbReference>
<dbReference type="InterPro" id="IPR011990">
    <property type="entry name" value="TPR-like_helical_dom_sf"/>
</dbReference>
<dbReference type="FunFam" id="1.25.40.10:FF:000582">
    <property type="entry name" value="E3 SUMO-protein ligase RanBP2"/>
    <property type="match status" value="1"/>
</dbReference>
<feature type="compositionally biased region" description="Low complexity" evidence="4">
    <location>
        <begin position="1014"/>
        <end position="1030"/>
    </location>
</feature>
<keyword evidence="3" id="KW-0175">Coiled coil</keyword>
<evidence type="ECO:0000256" key="3">
    <source>
        <dbReference type="SAM" id="Coils"/>
    </source>
</evidence>
<accession>A0A9N9XLY2</accession>
<dbReference type="SUPFAM" id="SSF50729">
    <property type="entry name" value="PH domain-like"/>
    <property type="match status" value="2"/>
</dbReference>
<dbReference type="PROSITE" id="PS50005">
    <property type="entry name" value="TPR"/>
    <property type="match status" value="1"/>
</dbReference>
<feature type="repeat" description="TPR" evidence="2">
    <location>
        <begin position="60"/>
        <end position="93"/>
    </location>
</feature>
<dbReference type="Gene3D" id="1.25.40.10">
    <property type="entry name" value="Tetratricopeptide repeat domain"/>
    <property type="match status" value="1"/>
</dbReference>
<feature type="region of interest" description="Disordered" evidence="4">
    <location>
        <begin position="1014"/>
        <end position="1044"/>
    </location>
</feature>
<feature type="region of interest" description="Disordered" evidence="4">
    <location>
        <begin position="1232"/>
        <end position="1271"/>
    </location>
</feature>
<feature type="region of interest" description="Disordered" evidence="4">
    <location>
        <begin position="1594"/>
        <end position="1616"/>
    </location>
</feature>
<evidence type="ECO:0000256" key="4">
    <source>
        <dbReference type="SAM" id="MobiDB-lite"/>
    </source>
</evidence>
<keyword evidence="7" id="KW-1185">Reference proteome</keyword>
<protein>
    <recommendedName>
        <fullName evidence="5">RanBD1 domain-containing protein</fullName>
    </recommendedName>
</protein>
<feature type="region of interest" description="Disordered" evidence="4">
    <location>
        <begin position="757"/>
        <end position="780"/>
    </location>
</feature>
<dbReference type="InterPro" id="IPR000156">
    <property type="entry name" value="Ran_bind_dom"/>
</dbReference>
<dbReference type="PANTHER" id="PTHR23138">
    <property type="entry name" value="RAN BINDING PROTEIN"/>
    <property type="match status" value="1"/>
</dbReference>
<feature type="compositionally biased region" description="Polar residues" evidence="4">
    <location>
        <begin position="757"/>
        <end position="771"/>
    </location>
</feature>
<dbReference type="GO" id="GO:0005643">
    <property type="term" value="C:nuclear pore"/>
    <property type="evidence" value="ECO:0007669"/>
    <property type="project" value="TreeGrafter"/>
</dbReference>
<dbReference type="InterPro" id="IPR011993">
    <property type="entry name" value="PH-like_dom_sf"/>
</dbReference>
<feature type="domain" description="RanBD1" evidence="5">
    <location>
        <begin position="1109"/>
        <end position="1238"/>
    </location>
</feature>
<dbReference type="PROSITE" id="PS50196">
    <property type="entry name" value="RANBD1"/>
    <property type="match status" value="2"/>
</dbReference>
<dbReference type="SUPFAM" id="SSF48452">
    <property type="entry name" value="TPR-like"/>
    <property type="match status" value="1"/>
</dbReference>